<dbReference type="InterPro" id="IPR001841">
    <property type="entry name" value="Znf_RING"/>
</dbReference>
<dbReference type="EMBL" id="CAJJDM010000100">
    <property type="protein sequence ID" value="CAD8094967.1"/>
    <property type="molecule type" value="Genomic_DNA"/>
</dbReference>
<keyword evidence="5" id="KW-0812">Transmembrane</keyword>
<name>A0A8S1NNV9_PARPR</name>
<evidence type="ECO:0000259" key="6">
    <source>
        <dbReference type="PROSITE" id="PS50089"/>
    </source>
</evidence>
<dbReference type="OMA" id="CQICYER"/>
<feature type="transmembrane region" description="Helical" evidence="5">
    <location>
        <begin position="231"/>
        <end position="248"/>
    </location>
</feature>
<dbReference type="InterPro" id="IPR051652">
    <property type="entry name" value="MDM2_MDM4_MUL1"/>
</dbReference>
<evidence type="ECO:0000256" key="1">
    <source>
        <dbReference type="ARBA" id="ARBA00022723"/>
    </source>
</evidence>
<dbReference type="Pfam" id="PF13920">
    <property type="entry name" value="zf-C3HC4_3"/>
    <property type="match status" value="1"/>
</dbReference>
<accession>A0A8S1NNV9</accession>
<keyword evidence="5" id="KW-0472">Membrane</keyword>
<dbReference type="PANTHER" id="PTHR12183">
    <property type="entry name" value="MITOCHONDRIAL UBIQUITIN LIGASE ACTIVATOR OF NFKB 1"/>
    <property type="match status" value="1"/>
</dbReference>
<dbReference type="PROSITE" id="PS50089">
    <property type="entry name" value="ZF_RING_2"/>
    <property type="match status" value="1"/>
</dbReference>
<feature type="domain" description="RING-type" evidence="6">
    <location>
        <begin position="283"/>
        <end position="320"/>
    </location>
</feature>
<evidence type="ECO:0000256" key="2">
    <source>
        <dbReference type="ARBA" id="ARBA00022771"/>
    </source>
</evidence>
<dbReference type="GO" id="GO:0008270">
    <property type="term" value="F:zinc ion binding"/>
    <property type="evidence" value="ECO:0007669"/>
    <property type="project" value="UniProtKB-KW"/>
</dbReference>
<dbReference type="SMART" id="SM00184">
    <property type="entry name" value="RING"/>
    <property type="match status" value="1"/>
</dbReference>
<evidence type="ECO:0000256" key="3">
    <source>
        <dbReference type="ARBA" id="ARBA00022833"/>
    </source>
</evidence>
<organism evidence="7 8">
    <name type="scientific">Paramecium primaurelia</name>
    <dbReference type="NCBI Taxonomy" id="5886"/>
    <lineage>
        <taxon>Eukaryota</taxon>
        <taxon>Sar</taxon>
        <taxon>Alveolata</taxon>
        <taxon>Ciliophora</taxon>
        <taxon>Intramacronucleata</taxon>
        <taxon>Oligohymenophorea</taxon>
        <taxon>Peniculida</taxon>
        <taxon>Parameciidae</taxon>
        <taxon>Paramecium</taxon>
    </lineage>
</organism>
<keyword evidence="2 4" id="KW-0863">Zinc-finger</keyword>
<dbReference type="GO" id="GO:0004842">
    <property type="term" value="F:ubiquitin-protein transferase activity"/>
    <property type="evidence" value="ECO:0007669"/>
    <property type="project" value="TreeGrafter"/>
</dbReference>
<gene>
    <name evidence="7" type="ORF">PPRIM_AZ9-3.1.T0970122</name>
</gene>
<evidence type="ECO:0000313" key="8">
    <source>
        <dbReference type="Proteomes" id="UP000688137"/>
    </source>
</evidence>
<dbReference type="Proteomes" id="UP000688137">
    <property type="component" value="Unassembled WGS sequence"/>
</dbReference>
<sequence length="332" mass="39380">MDSPVIIFSFIGSSATGFALYQLIPLLYQLKKKYIEFQQINEFTPTSLLNYFNQTQQTTVEAFIAGELISDSPIISKVPLILSEKKIYYIYENGIKKLIKTLQHGASQLSIADYYNKIEIWKSSTLNYQYSLSHIWDRFLPKQLSIFQRLANFILKTTNLIKTRKLFFKGFHTGLLEREFGIIAKEFYVIYGEIILDKKLNKMFLQNPKYILKSKKQLLLLIQQQIKFKRITIAILVTIFTIWTYILGCSIKNLIFKFLKDREKKRLDKLRGQKYLEINNYECQICYERPRNIIIKPCKHLTICHECLQRFKQSKCPICKQQIEDYIEIFFT</sequence>
<proteinExistence type="predicted"/>
<evidence type="ECO:0000256" key="5">
    <source>
        <dbReference type="SAM" id="Phobius"/>
    </source>
</evidence>
<keyword evidence="5" id="KW-1133">Transmembrane helix</keyword>
<reference evidence="7" key="1">
    <citation type="submission" date="2021-01" db="EMBL/GenBank/DDBJ databases">
        <authorList>
            <consortium name="Genoscope - CEA"/>
            <person name="William W."/>
        </authorList>
    </citation>
    <scope>NUCLEOTIDE SEQUENCE</scope>
</reference>
<evidence type="ECO:0000256" key="4">
    <source>
        <dbReference type="PROSITE-ProRule" id="PRU00175"/>
    </source>
</evidence>
<feature type="transmembrane region" description="Helical" evidence="5">
    <location>
        <begin position="6"/>
        <end position="28"/>
    </location>
</feature>
<protein>
    <recommendedName>
        <fullName evidence="6">RING-type domain-containing protein</fullName>
    </recommendedName>
</protein>
<keyword evidence="1" id="KW-0479">Metal-binding</keyword>
<dbReference type="GO" id="GO:0016567">
    <property type="term" value="P:protein ubiquitination"/>
    <property type="evidence" value="ECO:0007669"/>
    <property type="project" value="TreeGrafter"/>
</dbReference>
<evidence type="ECO:0000313" key="7">
    <source>
        <dbReference type="EMBL" id="CAD8094967.1"/>
    </source>
</evidence>
<dbReference type="PANTHER" id="PTHR12183:SF32">
    <property type="entry name" value="MITOCHONDRIAL E3 UBIQUITIN PROTEIN LIGASE 1"/>
    <property type="match status" value="1"/>
</dbReference>
<dbReference type="AlphaFoldDB" id="A0A8S1NNV9"/>
<keyword evidence="3" id="KW-0862">Zinc</keyword>
<keyword evidence="8" id="KW-1185">Reference proteome</keyword>
<comment type="caution">
    <text evidence="7">The sequence shown here is derived from an EMBL/GenBank/DDBJ whole genome shotgun (WGS) entry which is preliminary data.</text>
</comment>